<organism evidence="8 9">
    <name type="scientific">Aspergillus nomiae NRRL (strain ATCC 15546 / NRRL 13137 / CBS 260.88 / M93)</name>
    <dbReference type="NCBI Taxonomy" id="1509407"/>
    <lineage>
        <taxon>Eukaryota</taxon>
        <taxon>Fungi</taxon>
        <taxon>Dikarya</taxon>
        <taxon>Ascomycota</taxon>
        <taxon>Pezizomycotina</taxon>
        <taxon>Eurotiomycetes</taxon>
        <taxon>Eurotiomycetidae</taxon>
        <taxon>Eurotiales</taxon>
        <taxon>Aspergillaceae</taxon>
        <taxon>Aspergillus</taxon>
        <taxon>Aspergillus subgen. Circumdati</taxon>
    </lineage>
</organism>
<dbReference type="AlphaFoldDB" id="A0A0L1IX87"/>
<protein>
    <submittedName>
        <fullName evidence="8">FAD binding domain protein</fullName>
    </submittedName>
</protein>
<dbReference type="GO" id="GO:0071949">
    <property type="term" value="F:FAD binding"/>
    <property type="evidence" value="ECO:0007669"/>
    <property type="project" value="InterPro"/>
</dbReference>
<dbReference type="Pfam" id="PF01494">
    <property type="entry name" value="FAD_binding_3"/>
    <property type="match status" value="1"/>
</dbReference>
<proteinExistence type="inferred from homology"/>
<dbReference type="STRING" id="1509407.A0A0L1IX87"/>
<accession>A0A0L1IX87</accession>
<name>A0A0L1IX87_ASPN3</name>
<dbReference type="InterPro" id="IPR036188">
    <property type="entry name" value="FAD/NAD-bd_sf"/>
</dbReference>
<keyword evidence="4" id="KW-0560">Oxidoreductase</keyword>
<evidence type="ECO:0000256" key="2">
    <source>
        <dbReference type="ARBA" id="ARBA00022630"/>
    </source>
</evidence>
<keyword evidence="3" id="KW-0274">FAD</keyword>
<keyword evidence="2" id="KW-0285">Flavoprotein</keyword>
<keyword evidence="9" id="KW-1185">Reference proteome</keyword>
<dbReference type="OrthoDB" id="40579at2759"/>
<dbReference type="GO" id="GO:0004497">
    <property type="term" value="F:monooxygenase activity"/>
    <property type="evidence" value="ECO:0007669"/>
    <property type="project" value="UniProtKB-KW"/>
</dbReference>
<dbReference type="SUPFAM" id="SSF51905">
    <property type="entry name" value="FAD/NAD(P)-binding domain"/>
    <property type="match status" value="1"/>
</dbReference>
<keyword evidence="6" id="KW-0732">Signal</keyword>
<feature type="chain" id="PRO_5005552965" evidence="6">
    <location>
        <begin position="21"/>
        <end position="405"/>
    </location>
</feature>
<comment type="caution">
    <text evidence="8">The sequence shown here is derived from an EMBL/GenBank/DDBJ whole genome shotgun (WGS) entry which is preliminary data.</text>
</comment>
<evidence type="ECO:0000256" key="3">
    <source>
        <dbReference type="ARBA" id="ARBA00022827"/>
    </source>
</evidence>
<dbReference type="SUPFAM" id="SSF54373">
    <property type="entry name" value="FAD-linked reductases, C-terminal domain"/>
    <property type="match status" value="1"/>
</dbReference>
<dbReference type="GeneID" id="26809596"/>
<evidence type="ECO:0000313" key="9">
    <source>
        <dbReference type="Proteomes" id="UP000037505"/>
    </source>
</evidence>
<evidence type="ECO:0000259" key="7">
    <source>
        <dbReference type="Pfam" id="PF01494"/>
    </source>
</evidence>
<evidence type="ECO:0000256" key="5">
    <source>
        <dbReference type="ARBA" id="ARBA00023033"/>
    </source>
</evidence>
<sequence>MTAKLRIIIVGSGLAGLAAARILREHHDVTVYERGGTDTATGGQGICLFSNGVKILQTMGFDRARVGAVPCYGYRALDKNGNQLQDFPVDFKGKYGADTLAMKRSDFRDELLLLATAPSEDLGIQGHPAQVIFNTNVVDIDPEEASITLEDGSVVGADVVIIADGVHSRLRHRIVGSDAQAKKNGMTCYRVAVSAEAVKHTLGYLPAWWDPQTADGRISAFQAGDGSNRLIAAYAIRNAEYMNLACVFPTRQNRGNVLESWYADGNRREMIETFDDYCEPMRKILGIATEVKVWELQDIDPLPNWNRGRTIVIGDAAHAMTPMQGQGANMALEDADALRLLRPGMSRKDISALLEQVDSIRRPRATRVLRDTRVQAKDITLEERIANLDYNCGYNGVFEALKVMK</sequence>
<comment type="similarity">
    <text evidence="1">Belongs to the paxM FAD-dependent monooxygenase family.</text>
</comment>
<evidence type="ECO:0000256" key="1">
    <source>
        <dbReference type="ARBA" id="ARBA00007992"/>
    </source>
</evidence>
<dbReference type="PANTHER" id="PTHR13789">
    <property type="entry name" value="MONOOXYGENASE"/>
    <property type="match status" value="1"/>
</dbReference>
<reference evidence="8 9" key="1">
    <citation type="submission" date="2014-06" db="EMBL/GenBank/DDBJ databases">
        <title>The Genome of the Aflatoxigenic Filamentous Fungus Aspergillus nomius.</title>
        <authorList>
            <person name="Moore M.G."/>
            <person name="Shannon B.M."/>
            <person name="Brian M.M."/>
        </authorList>
    </citation>
    <scope>NUCLEOTIDE SEQUENCE [LARGE SCALE GENOMIC DNA]</scope>
    <source>
        <strain evidence="8 9">NRRL 13137</strain>
    </source>
</reference>
<dbReference type="RefSeq" id="XP_015404938.1">
    <property type="nucleotide sequence ID" value="XM_015553048.1"/>
</dbReference>
<keyword evidence="5" id="KW-0503">Monooxygenase</keyword>
<dbReference type="InterPro" id="IPR002938">
    <property type="entry name" value="FAD-bd"/>
</dbReference>
<feature type="domain" description="FAD-binding" evidence="7">
    <location>
        <begin position="6"/>
        <end position="371"/>
    </location>
</feature>
<dbReference type="PRINTS" id="PR00420">
    <property type="entry name" value="RNGMNOXGNASE"/>
</dbReference>
<feature type="signal peptide" evidence="6">
    <location>
        <begin position="1"/>
        <end position="20"/>
    </location>
</feature>
<gene>
    <name evidence="8" type="ORF">ANOM_007792</name>
</gene>
<dbReference type="Proteomes" id="UP000037505">
    <property type="component" value="Unassembled WGS sequence"/>
</dbReference>
<evidence type="ECO:0000313" key="8">
    <source>
        <dbReference type="EMBL" id="KNG84015.1"/>
    </source>
</evidence>
<evidence type="ECO:0000256" key="6">
    <source>
        <dbReference type="SAM" id="SignalP"/>
    </source>
</evidence>
<dbReference type="InterPro" id="IPR050493">
    <property type="entry name" value="FAD-dep_Monooxygenase_BioMet"/>
</dbReference>
<evidence type="ECO:0000256" key="4">
    <source>
        <dbReference type="ARBA" id="ARBA00023002"/>
    </source>
</evidence>
<dbReference type="Gene3D" id="3.50.50.60">
    <property type="entry name" value="FAD/NAD(P)-binding domain"/>
    <property type="match status" value="1"/>
</dbReference>
<dbReference type="EMBL" id="JNOM01000233">
    <property type="protein sequence ID" value="KNG84015.1"/>
    <property type="molecule type" value="Genomic_DNA"/>
</dbReference>
<dbReference type="PANTHER" id="PTHR13789:SF314">
    <property type="entry name" value="FAD-BINDING DOMAIN-CONTAINING PROTEIN"/>
    <property type="match status" value="1"/>
</dbReference>